<dbReference type="SUPFAM" id="SSF52540">
    <property type="entry name" value="P-loop containing nucleoside triphosphate hydrolases"/>
    <property type="match status" value="1"/>
</dbReference>
<evidence type="ECO:0000256" key="1">
    <source>
        <dbReference type="SAM" id="MobiDB-lite"/>
    </source>
</evidence>
<keyword evidence="3" id="KW-0808">Transferase</keyword>
<protein>
    <submittedName>
        <fullName evidence="3">LPS sulfotransferase NodH</fullName>
    </submittedName>
</protein>
<gene>
    <name evidence="3" type="ORF">HDG41_004734</name>
</gene>
<reference evidence="3 4" key="1">
    <citation type="submission" date="2020-08" db="EMBL/GenBank/DDBJ databases">
        <title>Genomic Encyclopedia of Type Strains, Phase IV (KMG-V): Genome sequencing to study the core and pangenomes of soil and plant-associated prokaryotes.</title>
        <authorList>
            <person name="Whitman W."/>
        </authorList>
    </citation>
    <scope>NUCLEOTIDE SEQUENCE [LARGE SCALE GENOMIC DNA]</scope>
    <source>
        <strain evidence="3 4">JPY162</strain>
    </source>
</reference>
<accession>A0A7W8L9S0</accession>
<dbReference type="InterPro" id="IPR024628">
    <property type="entry name" value="Sulfotransferase_Stf0_dom"/>
</dbReference>
<evidence type="ECO:0000259" key="2">
    <source>
        <dbReference type="Pfam" id="PF09037"/>
    </source>
</evidence>
<feature type="domain" description="Sulphotransferase Stf0" evidence="2">
    <location>
        <begin position="9"/>
        <end position="193"/>
    </location>
</feature>
<organism evidence="3 4">
    <name type="scientific">Paraburkholderia youngii</name>
    <dbReference type="NCBI Taxonomy" id="2782701"/>
    <lineage>
        <taxon>Bacteria</taxon>
        <taxon>Pseudomonadati</taxon>
        <taxon>Pseudomonadota</taxon>
        <taxon>Betaproteobacteria</taxon>
        <taxon>Burkholderiales</taxon>
        <taxon>Burkholderiaceae</taxon>
        <taxon>Paraburkholderia</taxon>
    </lineage>
</organism>
<name>A0A7W8L9S0_9BURK</name>
<dbReference type="Pfam" id="PF09037">
    <property type="entry name" value="Sulphotransf"/>
    <property type="match status" value="1"/>
</dbReference>
<dbReference type="Gene3D" id="3.40.50.300">
    <property type="entry name" value="P-loop containing nucleotide triphosphate hydrolases"/>
    <property type="match status" value="1"/>
</dbReference>
<evidence type="ECO:0000313" key="3">
    <source>
        <dbReference type="EMBL" id="MBB5402648.1"/>
    </source>
</evidence>
<comment type="caution">
    <text evidence="3">The sequence shown here is derived from an EMBL/GenBank/DDBJ whole genome shotgun (WGS) entry which is preliminary data.</text>
</comment>
<evidence type="ECO:0000313" key="4">
    <source>
        <dbReference type="Proteomes" id="UP000592820"/>
    </source>
</evidence>
<sequence>MTTNDYGSYLSVAIEAASTGNGVFGTKIHPHQFRYFVERLRTLATYAEEQPAALMNSVLPGLHYVWLSRRDKIQQAVSYLRAIQTNVWWNAPEAPAPHGRPTPDKLRFDFVALEQIVKRMERDEAFWRRYFAEARLDPLRIFYEDVAADPAGQALRVLDYLGVPRPAGCRDISVSMRKQSDSLSENWTRRYRQLYAARAEGTLAAFKNIHVGETIIVCGLGESLNAFDHPERAVTIGVNDIGRRFHPNYLLVVDGKARLTADRFKFVESTEADFVFTDRSFHLPHRRLIRFTLRKGSVDDFGSDDNALLYMGWPWYSPFIALSLAAHMGASRIGLIGIDFAENHFFGQTGPYDGQKHLPEVQRQFGQLGTALAARGIKVFNLSARSALTGFPRLPIDALVPNALNASTPHHAHLTRGLDRRRPIRIVCYSTKLRGGLPMRLAHAITMRTQHHARCVCGETPAEATPFEVDLDWNVHPVAVTAELFLADVIIVHDGEVDRRHEASFLGKPIVTLAHADGGSVNRQFVDAGWPGAVIANGIDSARFAGWWPVPEPILDAELGAHVGVDEARGRARDIVVAFSPTRRVHPKGGGTRASARLELSGEVVEAVLAQLMSDFPVTPHRLPENGAAWLAAGRASRRTAHVIIEPDGVAGVGFATLDALAAGAVVVSGLGHNANAARAFSLCAGTFDCPFHLADRDSLLTVLIGLVRRGADSLVVEGAGNRRWLHQHWDFSRQWDQYWQPVMSESQRAQQMRRGSSSVMMSLRPRPQPVGQYVGDGQAKAPSGRWSHRTGSDAIS</sequence>
<dbReference type="Proteomes" id="UP000592820">
    <property type="component" value="Unassembled WGS sequence"/>
</dbReference>
<dbReference type="GO" id="GO:0016740">
    <property type="term" value="F:transferase activity"/>
    <property type="evidence" value="ECO:0007669"/>
    <property type="project" value="UniProtKB-KW"/>
</dbReference>
<dbReference type="AlphaFoldDB" id="A0A7W8L9S0"/>
<feature type="region of interest" description="Disordered" evidence="1">
    <location>
        <begin position="768"/>
        <end position="797"/>
    </location>
</feature>
<proteinExistence type="predicted"/>
<dbReference type="InterPro" id="IPR027417">
    <property type="entry name" value="P-loop_NTPase"/>
</dbReference>
<dbReference type="EMBL" id="JACHDE010000009">
    <property type="protein sequence ID" value="MBB5402648.1"/>
    <property type="molecule type" value="Genomic_DNA"/>
</dbReference>